<organism evidence="2 3">
    <name type="scientific">Oharaeibacter diazotrophicus</name>
    <dbReference type="NCBI Taxonomy" id="1920512"/>
    <lineage>
        <taxon>Bacteria</taxon>
        <taxon>Pseudomonadati</taxon>
        <taxon>Pseudomonadota</taxon>
        <taxon>Alphaproteobacteria</taxon>
        <taxon>Hyphomicrobiales</taxon>
        <taxon>Pleomorphomonadaceae</taxon>
        <taxon>Oharaeibacter</taxon>
    </lineage>
</organism>
<dbReference type="InterPro" id="IPR036465">
    <property type="entry name" value="vWFA_dom_sf"/>
</dbReference>
<proteinExistence type="predicted"/>
<dbReference type="Gene3D" id="3.40.50.410">
    <property type="entry name" value="von Willebrand factor, type A domain"/>
    <property type="match status" value="2"/>
</dbReference>
<dbReference type="Proteomes" id="UP000294547">
    <property type="component" value="Unassembled WGS sequence"/>
</dbReference>
<dbReference type="Pfam" id="PF13400">
    <property type="entry name" value="Tad"/>
    <property type="match status" value="1"/>
</dbReference>
<dbReference type="AlphaFoldDB" id="A0A4R6R7J5"/>
<dbReference type="EMBL" id="SNXY01000012">
    <property type="protein sequence ID" value="TDP81546.1"/>
    <property type="molecule type" value="Genomic_DNA"/>
</dbReference>
<protein>
    <submittedName>
        <fullName evidence="2">Flp pilus assembly protein TadG</fullName>
    </submittedName>
</protein>
<accession>A0A4R6R7J5</accession>
<dbReference type="InterPro" id="IPR028087">
    <property type="entry name" value="Tad_N"/>
</dbReference>
<name>A0A4R6R7J5_9HYPH</name>
<evidence type="ECO:0000259" key="1">
    <source>
        <dbReference type="PROSITE" id="PS50234"/>
    </source>
</evidence>
<dbReference type="SUPFAM" id="SSF53300">
    <property type="entry name" value="vWA-like"/>
    <property type="match status" value="1"/>
</dbReference>
<comment type="caution">
    <text evidence="2">The sequence shown here is derived from an EMBL/GenBank/DDBJ whole genome shotgun (WGS) entry which is preliminary data.</text>
</comment>
<dbReference type="InterPro" id="IPR002035">
    <property type="entry name" value="VWF_A"/>
</dbReference>
<sequence>MLDRLQSMVRTARRLVAHRSGNVAVTFALAVMPIVLASGAAVDFSRMAAGKARLQNASDTVALVVAKDIERGKTSAQITADMNAVFSNEMRTSDLKSWSASYAYNSDTGVVTVNASATVDSAVMGIVRVDTLAFKAKSTATFGTDYVEIAFVLDNTGSMNDNGKLTALKTAATSMIDKLAATQAGKAGRASVAIVPFGVTVNVGTGYDTATWLGPKKTYQNCYYRWISTSRWGGYYQYTCDTYTYTWTGCVSDRVSPYTTTNEAPVTTKPASLYPRDYDYCYNSQMMPLTTDFTAAKARINALVANGATNIPVGAMWGWNMLTPGGIASNAQVASGTKKISRYAIVLTDGLNTGNVLGQTSSQIDTNTTTICTGMKSAGITVFTVRVIDGNETLLQNCATSSDYYYDVSNPSALTSVFAKILSNITKLRLSS</sequence>
<gene>
    <name evidence="2" type="ORF">EDD54_4416</name>
</gene>
<feature type="domain" description="VWFA" evidence="1">
    <location>
        <begin position="148"/>
        <end position="421"/>
    </location>
</feature>
<keyword evidence="3" id="KW-1185">Reference proteome</keyword>
<dbReference type="OrthoDB" id="7522752at2"/>
<evidence type="ECO:0000313" key="2">
    <source>
        <dbReference type="EMBL" id="TDP81546.1"/>
    </source>
</evidence>
<reference evidence="2 3" key="1">
    <citation type="submission" date="2019-03" db="EMBL/GenBank/DDBJ databases">
        <title>Genomic Encyclopedia of Type Strains, Phase IV (KMG-IV): sequencing the most valuable type-strain genomes for metagenomic binning, comparative biology and taxonomic classification.</title>
        <authorList>
            <person name="Goeker M."/>
        </authorList>
    </citation>
    <scope>NUCLEOTIDE SEQUENCE [LARGE SCALE GENOMIC DNA]</scope>
    <source>
        <strain evidence="2 3">DSM 102969</strain>
    </source>
</reference>
<dbReference type="PROSITE" id="PS50234">
    <property type="entry name" value="VWFA"/>
    <property type="match status" value="1"/>
</dbReference>
<evidence type="ECO:0000313" key="3">
    <source>
        <dbReference type="Proteomes" id="UP000294547"/>
    </source>
</evidence>